<dbReference type="Pfam" id="PF00041">
    <property type="entry name" value="fn3"/>
    <property type="match status" value="2"/>
</dbReference>
<gene>
    <name evidence="3" type="ORF">AM593_01703</name>
</gene>
<keyword evidence="4" id="KW-1185">Reference proteome</keyword>
<dbReference type="PANTHER" id="PTHR13817:SF151">
    <property type="entry name" value="TITIN"/>
    <property type="match status" value="1"/>
</dbReference>
<evidence type="ECO:0000256" key="1">
    <source>
        <dbReference type="ARBA" id="ARBA00022737"/>
    </source>
</evidence>
<proteinExistence type="predicted"/>
<evidence type="ECO:0000313" key="4">
    <source>
        <dbReference type="Proteomes" id="UP000266721"/>
    </source>
</evidence>
<dbReference type="SMART" id="SM00060">
    <property type="entry name" value="FN3"/>
    <property type="match status" value="2"/>
</dbReference>
<dbReference type="InterPro" id="IPR050964">
    <property type="entry name" value="Striated_Muscle_Regulatory"/>
</dbReference>
<dbReference type="InterPro" id="IPR022409">
    <property type="entry name" value="PKD/Chitinase_dom"/>
</dbReference>
<dbReference type="InterPro" id="IPR013783">
    <property type="entry name" value="Ig-like_fold"/>
</dbReference>
<protein>
    <recommendedName>
        <fullName evidence="2">Fibronectin type-III domain-containing protein</fullName>
    </recommendedName>
</protein>
<dbReference type="PROSITE" id="PS50853">
    <property type="entry name" value="FN3"/>
    <property type="match status" value="2"/>
</dbReference>
<dbReference type="Gene3D" id="2.60.40.10">
    <property type="entry name" value="Immunoglobulins"/>
    <property type="match status" value="2"/>
</dbReference>
<name>A0A3L5TSX7_MYTGA</name>
<dbReference type="CDD" id="cd00063">
    <property type="entry name" value="FN3"/>
    <property type="match status" value="2"/>
</dbReference>
<dbReference type="Proteomes" id="UP000266721">
    <property type="component" value="Unassembled WGS sequence"/>
</dbReference>
<sequence length="307" mass="34871">MIRNDYTVNAISTQRAQLQCIQKLYILVEISYHVIPDYNKLSEVEHSVELNNYIMLTRGICQKCRFRAKLSAPVGPIEISNKTENSVDIEWKPPEHNGEASIKDYSIEYSTDDTATWTKVGKVDGTTHNFSLKGLPEGEYFFKVTATNSKGLTSELKSEDQVELIAKLSAPVGPIEISNITENSVDIEWKSPEHNGGALIEDYSIEYSTDDTATWTKVGTVDGTTHNFSLKGLQEGEYYFKVTATNSKGLTSELKSEDLGYSDITHMYILSFFYYYQIRYDQKLSQSGHVITVEDYARQWAKREKKD</sequence>
<feature type="non-terminal residue" evidence="3">
    <location>
        <position position="307"/>
    </location>
</feature>
<dbReference type="PANTHER" id="PTHR13817">
    <property type="entry name" value="TITIN"/>
    <property type="match status" value="1"/>
</dbReference>
<dbReference type="AlphaFoldDB" id="A0A3L5TSX7"/>
<organism evidence="3 4">
    <name type="scientific">Mytilus galloprovincialis</name>
    <name type="common">Mediterranean mussel</name>
    <dbReference type="NCBI Taxonomy" id="29158"/>
    <lineage>
        <taxon>Eukaryota</taxon>
        <taxon>Metazoa</taxon>
        <taxon>Spiralia</taxon>
        <taxon>Lophotrochozoa</taxon>
        <taxon>Mollusca</taxon>
        <taxon>Bivalvia</taxon>
        <taxon>Autobranchia</taxon>
        <taxon>Pteriomorphia</taxon>
        <taxon>Mytilida</taxon>
        <taxon>Mytiloidea</taxon>
        <taxon>Mytilidae</taxon>
        <taxon>Mytilinae</taxon>
        <taxon>Mytilus</taxon>
    </lineage>
</organism>
<feature type="domain" description="Fibronectin type-III" evidence="2">
    <location>
        <begin position="171"/>
        <end position="265"/>
    </location>
</feature>
<dbReference type="SMART" id="SM00089">
    <property type="entry name" value="PKD"/>
    <property type="match status" value="2"/>
</dbReference>
<dbReference type="GO" id="GO:0031430">
    <property type="term" value="C:M band"/>
    <property type="evidence" value="ECO:0007669"/>
    <property type="project" value="TreeGrafter"/>
</dbReference>
<evidence type="ECO:0000313" key="3">
    <source>
        <dbReference type="EMBL" id="OPL32627.1"/>
    </source>
</evidence>
<accession>A0A3L5TSX7</accession>
<comment type="caution">
    <text evidence="3">The sequence shown here is derived from an EMBL/GenBank/DDBJ whole genome shotgun (WGS) entry which is preliminary data.</text>
</comment>
<dbReference type="GO" id="GO:0045214">
    <property type="term" value="P:sarcomere organization"/>
    <property type="evidence" value="ECO:0007669"/>
    <property type="project" value="TreeGrafter"/>
</dbReference>
<dbReference type="InterPro" id="IPR003961">
    <property type="entry name" value="FN3_dom"/>
</dbReference>
<feature type="domain" description="Fibronectin type-III" evidence="2">
    <location>
        <begin position="73"/>
        <end position="168"/>
    </location>
</feature>
<dbReference type="EMBL" id="KV588026">
    <property type="protein sequence ID" value="OPL32627.1"/>
    <property type="molecule type" value="Genomic_DNA"/>
</dbReference>
<dbReference type="SUPFAM" id="SSF49265">
    <property type="entry name" value="Fibronectin type III"/>
    <property type="match status" value="1"/>
</dbReference>
<feature type="non-terminal residue" evidence="3">
    <location>
        <position position="1"/>
    </location>
</feature>
<reference evidence="3 4" key="1">
    <citation type="journal article" date="2016" name="PLoS ONE">
        <title>A First Insight into the Genome of the Filter-Feeder Mussel Mytilus galloprovincialis.</title>
        <authorList>
            <person name="Murgarella M."/>
            <person name="Puiu D."/>
            <person name="Novoa B."/>
            <person name="Figueras A."/>
            <person name="Posada D."/>
            <person name="Canchaya C."/>
        </authorList>
    </citation>
    <scope>NUCLEOTIDE SEQUENCE [LARGE SCALE GENOMIC DNA]</scope>
    <source>
        <tissue evidence="3">Muscle</tissue>
    </source>
</reference>
<evidence type="ECO:0000259" key="2">
    <source>
        <dbReference type="PROSITE" id="PS50853"/>
    </source>
</evidence>
<keyword evidence="1" id="KW-0677">Repeat</keyword>
<dbReference type="SMR" id="A0A3L5TSX7"/>
<dbReference type="InterPro" id="IPR036116">
    <property type="entry name" value="FN3_sf"/>
</dbReference>